<evidence type="ECO:0000313" key="5">
    <source>
        <dbReference type="Proteomes" id="UP000030645"/>
    </source>
</evidence>
<name>W9T0Y8_9ROSA</name>
<keyword evidence="1" id="KW-0378">Hydrolase</keyword>
<feature type="transmembrane region" description="Helical" evidence="2">
    <location>
        <begin position="196"/>
        <end position="213"/>
    </location>
</feature>
<dbReference type="Proteomes" id="UP000030645">
    <property type="component" value="Unassembled WGS sequence"/>
</dbReference>
<dbReference type="KEGG" id="mnt:21409390"/>
<dbReference type="GO" id="GO:0047874">
    <property type="term" value="F:dolichyldiphosphatase activity"/>
    <property type="evidence" value="ECO:0007669"/>
    <property type="project" value="TreeGrafter"/>
</dbReference>
<keyword evidence="2" id="KW-1133">Transmembrane helix</keyword>
<evidence type="ECO:0000256" key="2">
    <source>
        <dbReference type="SAM" id="Phobius"/>
    </source>
</evidence>
<proteinExistence type="predicted"/>
<dbReference type="GO" id="GO:0005789">
    <property type="term" value="C:endoplasmic reticulum membrane"/>
    <property type="evidence" value="ECO:0007669"/>
    <property type="project" value="TreeGrafter"/>
</dbReference>
<dbReference type="EMBL" id="KE346359">
    <property type="protein sequence ID" value="EXC35440.1"/>
    <property type="molecule type" value="Genomic_DNA"/>
</dbReference>
<reference evidence="5" key="1">
    <citation type="submission" date="2013-01" db="EMBL/GenBank/DDBJ databases">
        <title>Draft Genome Sequence of a Mulberry Tree, Morus notabilis C.K. Schneid.</title>
        <authorList>
            <person name="He N."/>
            <person name="Zhao S."/>
        </authorList>
    </citation>
    <scope>NUCLEOTIDE SEQUENCE</scope>
</reference>
<dbReference type="AlphaFoldDB" id="W9T0Y8"/>
<dbReference type="OrthoDB" id="302705at2759"/>
<keyword evidence="5" id="KW-1185">Reference proteome</keyword>
<feature type="transmembrane region" description="Helical" evidence="2">
    <location>
        <begin position="256"/>
        <end position="277"/>
    </location>
</feature>
<keyword evidence="2" id="KW-0472">Membrane</keyword>
<evidence type="ECO:0000256" key="1">
    <source>
        <dbReference type="ARBA" id="ARBA00022801"/>
    </source>
</evidence>
<feature type="domain" description="Phosphatidic acid phosphatase type 2/haloperoxidase" evidence="3">
    <location>
        <begin position="146"/>
        <end position="242"/>
    </location>
</feature>
<feature type="transmembrane region" description="Helical" evidence="2">
    <location>
        <begin position="225"/>
        <end position="244"/>
    </location>
</feature>
<evidence type="ECO:0000313" key="4">
    <source>
        <dbReference type="EMBL" id="EXC35440.1"/>
    </source>
</evidence>
<dbReference type="GO" id="GO:0006487">
    <property type="term" value="P:protein N-linked glycosylation"/>
    <property type="evidence" value="ECO:0007669"/>
    <property type="project" value="TreeGrafter"/>
</dbReference>
<dbReference type="GO" id="GO:0008610">
    <property type="term" value="P:lipid biosynthetic process"/>
    <property type="evidence" value="ECO:0007669"/>
    <property type="project" value="TreeGrafter"/>
</dbReference>
<dbReference type="PANTHER" id="PTHR11247">
    <property type="entry name" value="PALMITOYL-PROTEIN THIOESTERASE/DOLICHYLDIPHOSPHATASE 1"/>
    <property type="match status" value="1"/>
</dbReference>
<gene>
    <name evidence="4" type="ORF">L484_026746</name>
</gene>
<accession>W9T0Y8</accession>
<dbReference type="Gene3D" id="1.20.144.10">
    <property type="entry name" value="Phosphatidic acid phosphatase type 2/haloperoxidase"/>
    <property type="match status" value="1"/>
</dbReference>
<dbReference type="STRING" id="981085.W9T0Y8"/>
<dbReference type="eggNOG" id="KOG3146">
    <property type="taxonomic scope" value="Eukaryota"/>
</dbReference>
<evidence type="ECO:0000259" key="3">
    <source>
        <dbReference type="Pfam" id="PF01569"/>
    </source>
</evidence>
<dbReference type="InterPro" id="IPR036938">
    <property type="entry name" value="PAP2/HPO_sf"/>
</dbReference>
<keyword evidence="2" id="KW-0812">Transmembrane</keyword>
<dbReference type="InterPro" id="IPR000326">
    <property type="entry name" value="PAP2/HPO"/>
</dbReference>
<dbReference type="PANTHER" id="PTHR11247:SF40">
    <property type="entry name" value="LIPID PHOSPHATE PHOSPHATASE EPSILON 1, CHLOROPLASTIC"/>
    <property type="match status" value="1"/>
</dbReference>
<dbReference type="Pfam" id="PF01569">
    <property type="entry name" value="PAP2"/>
    <property type="match status" value="1"/>
</dbReference>
<organism evidence="4 5">
    <name type="scientific">Morus notabilis</name>
    <dbReference type="NCBI Taxonomy" id="981085"/>
    <lineage>
        <taxon>Eukaryota</taxon>
        <taxon>Viridiplantae</taxon>
        <taxon>Streptophyta</taxon>
        <taxon>Embryophyta</taxon>
        <taxon>Tracheophyta</taxon>
        <taxon>Spermatophyta</taxon>
        <taxon>Magnoliopsida</taxon>
        <taxon>eudicotyledons</taxon>
        <taxon>Gunneridae</taxon>
        <taxon>Pentapetalae</taxon>
        <taxon>rosids</taxon>
        <taxon>fabids</taxon>
        <taxon>Rosales</taxon>
        <taxon>Moraceae</taxon>
        <taxon>Moreae</taxon>
        <taxon>Morus</taxon>
    </lineage>
</organism>
<protein>
    <recommendedName>
        <fullName evidence="3">Phosphatidic acid phosphatase type 2/haloperoxidase domain-containing protein</fullName>
    </recommendedName>
</protein>
<feature type="transmembrane region" description="Helical" evidence="2">
    <location>
        <begin position="172"/>
        <end position="190"/>
    </location>
</feature>
<sequence length="284" mass="31341">MSTTATQFQQPNLKLFLGLKSSKPFKSSSPTFPCFPTPNLVFSKKGLSEKNGCLVVLGPKKAMFELTAFRDRTNGDEAIKTLEQEAFVDGSSEFRGRLVSNKLETILNRLSKWVMSGVFAGVILWRHDAEAVWITMGSVINTVLSVALKRIINQERPASALKSDPGMPSSHAQSIFFIVTVSILSVVEWLGINDATVAISGVALAFGSYLSWLRVSQQLHTLSQVVVGAVIGSVFSVFWCWSWNAFVLQAFDSSLWVRIIVISGAAAFCLGFLLYVYQNWLRDD</sequence>
<dbReference type="SUPFAM" id="SSF48317">
    <property type="entry name" value="Acid phosphatase/Vanadium-dependent haloperoxidase"/>
    <property type="match status" value="1"/>
</dbReference>